<dbReference type="RefSeq" id="WP_311954207.1">
    <property type="nucleotide sequence ID" value="NZ_JAVLVU010000001.1"/>
</dbReference>
<sequence length="68" mass="7590">MIMTYSDVVLIQYEIFNSTPRFNSAPKVACNQTNVSNKQLNHAVSLQSNLRESIAQVALVNTKANHII</sequence>
<dbReference type="EMBL" id="JAVLVU010000001">
    <property type="protein sequence ID" value="MDT3405534.1"/>
    <property type="molecule type" value="Genomic_DNA"/>
</dbReference>
<keyword evidence="2" id="KW-1185">Reference proteome</keyword>
<name>A0ABU3H0J1_9SPHI</name>
<comment type="caution">
    <text evidence="1">The sequence shown here is derived from an EMBL/GenBank/DDBJ whole genome shotgun (WGS) entry which is preliminary data.</text>
</comment>
<dbReference type="Proteomes" id="UP001258315">
    <property type="component" value="Unassembled WGS sequence"/>
</dbReference>
<evidence type="ECO:0000313" key="1">
    <source>
        <dbReference type="EMBL" id="MDT3405534.1"/>
    </source>
</evidence>
<protein>
    <submittedName>
        <fullName evidence="1">Uncharacterized protein</fullName>
    </submittedName>
</protein>
<reference evidence="2" key="1">
    <citation type="submission" date="2023-07" db="EMBL/GenBank/DDBJ databases">
        <title>Functional and genomic diversity of the sorghum phyllosphere microbiome.</title>
        <authorList>
            <person name="Shade A."/>
        </authorList>
    </citation>
    <scope>NUCLEOTIDE SEQUENCE [LARGE SCALE GENOMIC DNA]</scope>
    <source>
        <strain evidence="2">SORGH_AS_0422</strain>
    </source>
</reference>
<accession>A0ABU3H0J1</accession>
<evidence type="ECO:0000313" key="2">
    <source>
        <dbReference type="Proteomes" id="UP001258315"/>
    </source>
</evidence>
<gene>
    <name evidence="1" type="ORF">QE417_004606</name>
</gene>
<proteinExistence type="predicted"/>
<organism evidence="1 2">
    <name type="scientific">Mucilaginibacter terrae</name>
    <dbReference type="NCBI Taxonomy" id="1955052"/>
    <lineage>
        <taxon>Bacteria</taxon>
        <taxon>Pseudomonadati</taxon>
        <taxon>Bacteroidota</taxon>
        <taxon>Sphingobacteriia</taxon>
        <taxon>Sphingobacteriales</taxon>
        <taxon>Sphingobacteriaceae</taxon>
        <taxon>Mucilaginibacter</taxon>
    </lineage>
</organism>